<keyword evidence="2" id="KW-1185">Reference proteome</keyword>
<comment type="caution">
    <text evidence="1">The sequence shown here is derived from an EMBL/GenBank/DDBJ whole genome shotgun (WGS) entry which is preliminary data.</text>
</comment>
<gene>
    <name evidence="1" type="ORF">DPMN_005466</name>
</gene>
<reference evidence="1" key="2">
    <citation type="submission" date="2020-11" db="EMBL/GenBank/DDBJ databases">
        <authorList>
            <person name="McCartney M.A."/>
            <person name="Auch B."/>
            <person name="Kono T."/>
            <person name="Mallez S."/>
            <person name="Becker A."/>
            <person name="Gohl D.M."/>
            <person name="Silverstein K.A.T."/>
            <person name="Koren S."/>
            <person name="Bechman K.B."/>
            <person name="Herman A."/>
            <person name="Abrahante J.E."/>
            <person name="Garbe J."/>
        </authorList>
    </citation>
    <scope>NUCLEOTIDE SEQUENCE</scope>
    <source>
        <strain evidence="1">Duluth1</strain>
        <tissue evidence="1">Whole animal</tissue>
    </source>
</reference>
<proteinExistence type="predicted"/>
<dbReference type="AlphaFoldDB" id="A0A9D4MQE9"/>
<dbReference type="Proteomes" id="UP000828390">
    <property type="component" value="Unassembled WGS sequence"/>
</dbReference>
<evidence type="ECO:0000313" key="2">
    <source>
        <dbReference type="Proteomes" id="UP000828390"/>
    </source>
</evidence>
<organism evidence="1 2">
    <name type="scientific">Dreissena polymorpha</name>
    <name type="common">Zebra mussel</name>
    <name type="synonym">Mytilus polymorpha</name>
    <dbReference type="NCBI Taxonomy" id="45954"/>
    <lineage>
        <taxon>Eukaryota</taxon>
        <taxon>Metazoa</taxon>
        <taxon>Spiralia</taxon>
        <taxon>Lophotrochozoa</taxon>
        <taxon>Mollusca</taxon>
        <taxon>Bivalvia</taxon>
        <taxon>Autobranchia</taxon>
        <taxon>Heteroconchia</taxon>
        <taxon>Euheterodonta</taxon>
        <taxon>Imparidentia</taxon>
        <taxon>Neoheterodontei</taxon>
        <taxon>Myida</taxon>
        <taxon>Dreissenoidea</taxon>
        <taxon>Dreissenidae</taxon>
        <taxon>Dreissena</taxon>
    </lineage>
</organism>
<accession>A0A9D4MQE9</accession>
<dbReference type="EMBL" id="JAIWYP010000001">
    <property type="protein sequence ID" value="KAH3881540.1"/>
    <property type="molecule type" value="Genomic_DNA"/>
</dbReference>
<evidence type="ECO:0000313" key="1">
    <source>
        <dbReference type="EMBL" id="KAH3881540.1"/>
    </source>
</evidence>
<protein>
    <submittedName>
        <fullName evidence="1">Uncharacterized protein</fullName>
    </submittedName>
</protein>
<reference evidence="1" key="1">
    <citation type="journal article" date="2019" name="bioRxiv">
        <title>The Genome of the Zebra Mussel, Dreissena polymorpha: A Resource for Invasive Species Research.</title>
        <authorList>
            <person name="McCartney M.A."/>
            <person name="Auch B."/>
            <person name="Kono T."/>
            <person name="Mallez S."/>
            <person name="Zhang Y."/>
            <person name="Obille A."/>
            <person name="Becker A."/>
            <person name="Abrahante J.E."/>
            <person name="Garbe J."/>
            <person name="Badalamenti J.P."/>
            <person name="Herman A."/>
            <person name="Mangelson H."/>
            <person name="Liachko I."/>
            <person name="Sullivan S."/>
            <person name="Sone E.D."/>
            <person name="Koren S."/>
            <person name="Silverstein K.A.T."/>
            <person name="Beckman K.B."/>
            <person name="Gohl D.M."/>
        </authorList>
    </citation>
    <scope>NUCLEOTIDE SEQUENCE</scope>
    <source>
        <strain evidence="1">Duluth1</strain>
        <tissue evidence="1">Whole animal</tissue>
    </source>
</reference>
<name>A0A9D4MQE9_DREPO</name>
<sequence length="53" mass="5892">MFGTQMIEARLKLLFGFQSLRAVSEYANSMPPNVHGDILGSDVEAIEPLARNR</sequence>